<proteinExistence type="inferred from homology"/>
<dbReference type="HOGENOM" id="CLU_010194_2_9_3"/>
<dbReference type="InterPro" id="IPR020904">
    <property type="entry name" value="Sc_DH/Rdtase_CS"/>
</dbReference>
<dbReference type="RefSeq" id="WP_013320576.1">
    <property type="nucleotide sequence ID" value="NC_014501.1"/>
</dbReference>
<dbReference type="OrthoDB" id="9775296at2"/>
<evidence type="ECO:0000256" key="3">
    <source>
        <dbReference type="RuleBase" id="RU000363"/>
    </source>
</evidence>
<comment type="similarity">
    <text evidence="1 3">Belongs to the short-chain dehydrogenases/reductases (SDR) family.</text>
</comment>
<dbReference type="Proteomes" id="UP000008206">
    <property type="component" value="Chromosome"/>
</dbReference>
<keyword evidence="5" id="KW-1185">Reference proteome</keyword>
<accession>E0U779</accession>
<dbReference type="CDD" id="cd05374">
    <property type="entry name" value="17beta-HSD-like_SDR_c"/>
    <property type="match status" value="1"/>
</dbReference>
<dbReference type="SUPFAM" id="SSF51735">
    <property type="entry name" value="NAD(P)-binding Rossmann-fold domains"/>
    <property type="match status" value="1"/>
</dbReference>
<organism evidence="4 5">
    <name type="scientific">Gloeothece verrucosa (strain PCC 7822)</name>
    <name type="common">Cyanothece sp. (strain PCC 7822)</name>
    <dbReference type="NCBI Taxonomy" id="497965"/>
    <lineage>
        <taxon>Bacteria</taxon>
        <taxon>Bacillati</taxon>
        <taxon>Cyanobacteriota</taxon>
        <taxon>Cyanophyceae</taxon>
        <taxon>Oscillatoriophycideae</taxon>
        <taxon>Chroococcales</taxon>
        <taxon>Aphanothecaceae</taxon>
        <taxon>Gloeothece</taxon>
        <taxon>Gloeothece verrucosa</taxon>
    </lineage>
</organism>
<reference evidence="5" key="1">
    <citation type="journal article" date="2011" name="MBio">
        <title>Novel metabolic attributes of the genus Cyanothece, comprising a group of unicellular nitrogen-fixing Cyanobacteria.</title>
        <authorList>
            <person name="Bandyopadhyay A."/>
            <person name="Elvitigala T."/>
            <person name="Welsh E."/>
            <person name="Stockel J."/>
            <person name="Liberton M."/>
            <person name="Min H."/>
            <person name="Sherman L.A."/>
            <person name="Pakrasi H.B."/>
        </authorList>
    </citation>
    <scope>NUCLEOTIDE SEQUENCE [LARGE SCALE GENOMIC DNA]</scope>
    <source>
        <strain evidence="5">PCC 7822</strain>
    </source>
</reference>
<dbReference type="InterPro" id="IPR036291">
    <property type="entry name" value="NAD(P)-bd_dom_sf"/>
</dbReference>
<dbReference type="Gene3D" id="3.40.50.720">
    <property type="entry name" value="NAD(P)-binding Rossmann-like Domain"/>
    <property type="match status" value="1"/>
</dbReference>
<dbReference type="eggNOG" id="COG4221">
    <property type="taxonomic scope" value="Bacteria"/>
</dbReference>
<dbReference type="STRING" id="497965.Cyan7822_0421"/>
<dbReference type="InterPro" id="IPR051911">
    <property type="entry name" value="SDR_oxidoreductase"/>
</dbReference>
<dbReference type="PRINTS" id="PR00080">
    <property type="entry name" value="SDRFAMILY"/>
</dbReference>
<dbReference type="KEGG" id="cyj:Cyan7822_0421"/>
<sequence>MKRRVVLISGCSSGFGLLTAVEMVRRGFLVIATMRNLSKRSTLEAALSKLMPKTESVNDLSDNSFFLNTPHPLCKIGYLDVSNPDSISHCVNKVLDTFDAIDVLVNNAGSGLGGFAEDISLDEFRAQFETNFWGLVTLTKAVIPQMRKRRQGHVINVSSIAGLIGVPGLSSYCASKYAVEGFSESLRYELLPFNVWVSLVEPGTYKTNIQSDPQELVKSAFVPTSAYYEWGKTLLDLTLEQANSSRYNPQKVAGLIANISEKKHPNIRYVIGEESLYLKIKNFLPSFLVENLVFRFYRYQDKSL</sequence>
<protein>
    <submittedName>
        <fullName evidence="4">Short-chain dehydrogenase/reductase SDR</fullName>
    </submittedName>
</protein>
<dbReference type="AlphaFoldDB" id="E0U779"/>
<dbReference type="PANTHER" id="PTHR43976:SF16">
    <property type="entry name" value="SHORT-CHAIN DEHYDROGENASE_REDUCTASE FAMILY PROTEIN"/>
    <property type="match status" value="1"/>
</dbReference>
<dbReference type="PRINTS" id="PR00081">
    <property type="entry name" value="GDHRDH"/>
</dbReference>
<dbReference type="GO" id="GO:0016491">
    <property type="term" value="F:oxidoreductase activity"/>
    <property type="evidence" value="ECO:0007669"/>
    <property type="project" value="UniProtKB-KW"/>
</dbReference>
<evidence type="ECO:0000313" key="4">
    <source>
        <dbReference type="EMBL" id="ADN12466.1"/>
    </source>
</evidence>
<gene>
    <name evidence="4" type="ordered locus">Cyan7822_0421</name>
</gene>
<dbReference type="PANTHER" id="PTHR43976">
    <property type="entry name" value="SHORT CHAIN DEHYDROGENASE"/>
    <property type="match status" value="1"/>
</dbReference>
<dbReference type="Pfam" id="PF00106">
    <property type="entry name" value="adh_short"/>
    <property type="match status" value="1"/>
</dbReference>
<evidence type="ECO:0000256" key="1">
    <source>
        <dbReference type="ARBA" id="ARBA00006484"/>
    </source>
</evidence>
<dbReference type="PROSITE" id="PS00061">
    <property type="entry name" value="ADH_SHORT"/>
    <property type="match status" value="1"/>
</dbReference>
<evidence type="ECO:0000256" key="2">
    <source>
        <dbReference type="ARBA" id="ARBA00023002"/>
    </source>
</evidence>
<dbReference type="InterPro" id="IPR002347">
    <property type="entry name" value="SDR_fam"/>
</dbReference>
<evidence type="ECO:0000313" key="5">
    <source>
        <dbReference type="Proteomes" id="UP000008206"/>
    </source>
</evidence>
<name>E0U779_GLOV7</name>
<dbReference type="EMBL" id="CP002198">
    <property type="protein sequence ID" value="ADN12466.1"/>
    <property type="molecule type" value="Genomic_DNA"/>
</dbReference>
<keyword evidence="2" id="KW-0560">Oxidoreductase</keyword>